<proteinExistence type="predicted"/>
<dbReference type="Proteomes" id="UP000193560">
    <property type="component" value="Unassembled WGS sequence"/>
</dbReference>
<feature type="compositionally biased region" description="Low complexity" evidence="1">
    <location>
        <begin position="78"/>
        <end position="87"/>
    </location>
</feature>
<evidence type="ECO:0000313" key="3">
    <source>
        <dbReference type="Proteomes" id="UP000193560"/>
    </source>
</evidence>
<keyword evidence="3" id="KW-1185">Reference proteome</keyword>
<sequence length="209" mass="24356">MLSVRLKLMEWLDTKDRLVLLYSHRQPMSSSASPLLPTYATQFKAIRTDLPRILTGKYKAYCNFDIHSNQDHEDGSSRSHSSNNNHHLGGGGGVSLVRTGSFDELWLRPRMYCEFLHTIPPNDPLRHLRIWRDLGLDPFADRLVAVSIPLFINLQDDRTYLQQMELPLLGSWKKNCWIMFPFKSNAFKLSIMYSMEDRNHKLPDGFRVY</sequence>
<dbReference type="AlphaFoldDB" id="A0A1X2I0A8"/>
<accession>A0A1X2I0A8</accession>
<dbReference type="EMBL" id="MCGE01000039">
    <property type="protein sequence ID" value="ORZ06515.1"/>
    <property type="molecule type" value="Genomic_DNA"/>
</dbReference>
<gene>
    <name evidence="2" type="ORF">BCR42DRAFT_427267</name>
</gene>
<evidence type="ECO:0000313" key="2">
    <source>
        <dbReference type="EMBL" id="ORZ06515.1"/>
    </source>
</evidence>
<evidence type="ECO:0000256" key="1">
    <source>
        <dbReference type="SAM" id="MobiDB-lite"/>
    </source>
</evidence>
<comment type="caution">
    <text evidence="2">The sequence shown here is derived from an EMBL/GenBank/DDBJ whole genome shotgun (WGS) entry which is preliminary data.</text>
</comment>
<name>A0A1X2I0A8_9FUNG</name>
<organism evidence="2 3">
    <name type="scientific">Absidia repens</name>
    <dbReference type="NCBI Taxonomy" id="90262"/>
    <lineage>
        <taxon>Eukaryota</taxon>
        <taxon>Fungi</taxon>
        <taxon>Fungi incertae sedis</taxon>
        <taxon>Mucoromycota</taxon>
        <taxon>Mucoromycotina</taxon>
        <taxon>Mucoromycetes</taxon>
        <taxon>Mucorales</taxon>
        <taxon>Cunninghamellaceae</taxon>
        <taxon>Absidia</taxon>
    </lineage>
</organism>
<protein>
    <submittedName>
        <fullName evidence="2">Uncharacterized protein</fullName>
    </submittedName>
</protein>
<feature type="region of interest" description="Disordered" evidence="1">
    <location>
        <begin position="72"/>
        <end position="92"/>
    </location>
</feature>
<reference evidence="2 3" key="1">
    <citation type="submission" date="2016-07" db="EMBL/GenBank/DDBJ databases">
        <title>Pervasive Adenine N6-methylation of Active Genes in Fungi.</title>
        <authorList>
            <consortium name="DOE Joint Genome Institute"/>
            <person name="Mondo S.J."/>
            <person name="Dannebaum R.O."/>
            <person name="Kuo R.C."/>
            <person name="Labutti K."/>
            <person name="Haridas S."/>
            <person name="Kuo A."/>
            <person name="Salamov A."/>
            <person name="Ahrendt S.R."/>
            <person name="Lipzen A."/>
            <person name="Sullivan W."/>
            <person name="Andreopoulos W.B."/>
            <person name="Clum A."/>
            <person name="Lindquist E."/>
            <person name="Daum C."/>
            <person name="Ramamoorthy G.K."/>
            <person name="Gryganskyi A."/>
            <person name="Culley D."/>
            <person name="Magnuson J.K."/>
            <person name="James T.Y."/>
            <person name="O'Malley M.A."/>
            <person name="Stajich J.E."/>
            <person name="Spatafora J.W."/>
            <person name="Visel A."/>
            <person name="Grigoriev I.V."/>
        </authorList>
    </citation>
    <scope>NUCLEOTIDE SEQUENCE [LARGE SCALE GENOMIC DNA]</scope>
    <source>
        <strain evidence="2 3">NRRL 1336</strain>
    </source>
</reference>